<accession>A0ABT7SZ60</accession>
<proteinExistence type="inferred from homology"/>
<name>A0ABT7SZ60_9ALTE</name>
<feature type="binding site" evidence="3">
    <location>
        <begin position="175"/>
        <end position="177"/>
    </location>
    <ligand>
        <name>NAD(+)</name>
        <dbReference type="ChEBI" id="CHEBI:57540"/>
    </ligand>
</feature>
<keyword evidence="7" id="KW-1185">Reference proteome</keyword>
<dbReference type="InterPro" id="IPR029035">
    <property type="entry name" value="DHS-like_NAD/FAD-binding_dom"/>
</dbReference>
<dbReference type="HAMAP" id="MF_01121">
    <property type="entry name" value="Sirtuin_ClassIII"/>
    <property type="match status" value="1"/>
</dbReference>
<dbReference type="GO" id="GO:0016746">
    <property type="term" value="F:acyltransferase activity"/>
    <property type="evidence" value="ECO:0007669"/>
    <property type="project" value="UniProtKB-KW"/>
</dbReference>
<feature type="binding site" evidence="3">
    <location>
        <position position="116"/>
    </location>
    <ligand>
        <name>Zn(2+)</name>
        <dbReference type="ChEBI" id="CHEBI:29105"/>
    </ligand>
</feature>
<protein>
    <recommendedName>
        <fullName evidence="3">NAD-dependent protein deacylase</fullName>
        <ecNumber evidence="3">2.3.1.286</ecNumber>
    </recommendedName>
    <alternativeName>
        <fullName evidence="3">Regulatory protein SIR2 homolog</fullName>
    </alternativeName>
</protein>
<keyword evidence="1 6" id="KW-0808">Transferase</keyword>
<dbReference type="Pfam" id="PF02146">
    <property type="entry name" value="SIR2"/>
    <property type="match status" value="1"/>
</dbReference>
<feature type="binding site" evidence="3">
    <location>
        <position position="56"/>
    </location>
    <ligand>
        <name>substrate</name>
    </ligand>
</feature>
<keyword evidence="6" id="KW-0012">Acyltransferase</keyword>
<comment type="cofactor">
    <cofactor evidence="3">
        <name>Zn(2+)</name>
        <dbReference type="ChEBI" id="CHEBI:29105"/>
    </cofactor>
    <text evidence="3">Binds 1 zinc ion per subunit.</text>
</comment>
<dbReference type="PANTHER" id="PTHR11085:SF4">
    <property type="entry name" value="NAD-DEPENDENT PROTEIN DEACYLASE"/>
    <property type="match status" value="1"/>
</dbReference>
<keyword evidence="3" id="KW-0862">Zinc</keyword>
<comment type="subcellular location">
    <subcellularLocation>
        <location evidence="3">Cytoplasm</location>
    </subcellularLocation>
</comment>
<dbReference type="RefSeq" id="WP_289365103.1">
    <property type="nucleotide sequence ID" value="NZ_JAUCBP010000007.1"/>
</dbReference>
<keyword evidence="3" id="KW-0479">Metal-binding</keyword>
<dbReference type="PANTHER" id="PTHR11085">
    <property type="entry name" value="NAD-DEPENDENT PROTEIN DEACYLASE SIRTUIN-5, MITOCHONDRIAL-RELATED"/>
    <property type="match status" value="1"/>
</dbReference>
<comment type="domain">
    <text evidence="3">2 residues (Tyr-53 and Arg-56) present in a large hydrophobic pocket are probably involved in substrate specificity. They are important for desuccinylation activity, but dispensable for deacetylation activity.</text>
</comment>
<evidence type="ECO:0000256" key="3">
    <source>
        <dbReference type="HAMAP-Rule" id="MF_01121"/>
    </source>
</evidence>
<comment type="caution">
    <text evidence="6">The sequence shown here is derived from an EMBL/GenBank/DDBJ whole genome shotgun (WGS) entry which is preliminary data.</text>
</comment>
<feature type="binding site" evidence="3">
    <location>
        <begin position="201"/>
        <end position="203"/>
    </location>
    <ligand>
        <name>NAD(+)</name>
        <dbReference type="ChEBI" id="CHEBI:57540"/>
    </ligand>
</feature>
<dbReference type="InterPro" id="IPR050134">
    <property type="entry name" value="NAD-dep_sirtuin_deacylases"/>
</dbReference>
<feature type="domain" description="Deacetylase sirtuin-type" evidence="5">
    <location>
        <begin position="1"/>
        <end position="231"/>
    </location>
</feature>
<reference evidence="6 7" key="1">
    <citation type="submission" date="2023-06" db="EMBL/GenBank/DDBJ databases">
        <title>Alteromonas sp. ASW11-36 isolated from intertidal sand.</title>
        <authorList>
            <person name="Li Y."/>
        </authorList>
    </citation>
    <scope>NUCLEOTIDE SEQUENCE [LARGE SCALE GENOMIC DNA]</scope>
    <source>
        <strain evidence="6 7">ASW11-36</strain>
    </source>
</reference>
<dbReference type="Gene3D" id="3.40.50.1220">
    <property type="entry name" value="TPP-binding domain"/>
    <property type="match status" value="1"/>
</dbReference>
<feature type="binding site" evidence="3">
    <location>
        <position position="135"/>
    </location>
    <ligand>
        <name>Zn(2+)</name>
        <dbReference type="ChEBI" id="CHEBI:29105"/>
    </ligand>
</feature>
<dbReference type="NCBIfam" id="NF001755">
    <property type="entry name" value="PRK00481.1-5"/>
    <property type="match status" value="1"/>
</dbReference>
<dbReference type="Gene3D" id="3.30.1600.10">
    <property type="entry name" value="SIR2/SIRT2 'Small Domain"/>
    <property type="match status" value="1"/>
</dbReference>
<evidence type="ECO:0000256" key="2">
    <source>
        <dbReference type="ARBA" id="ARBA00023027"/>
    </source>
</evidence>
<feature type="active site" description="Proton acceptor" evidence="3">
    <location>
        <position position="108"/>
    </location>
</feature>
<dbReference type="PROSITE" id="PS50305">
    <property type="entry name" value="SIRTUIN"/>
    <property type="match status" value="1"/>
</dbReference>
<dbReference type="EC" id="2.3.1.286" evidence="3"/>
<evidence type="ECO:0000313" key="7">
    <source>
        <dbReference type="Proteomes" id="UP001234343"/>
    </source>
</evidence>
<keyword evidence="2 3" id="KW-0520">NAD</keyword>
<comment type="caution">
    <text evidence="3 4">Lacks conserved residue(s) required for the propagation of feature annotation.</text>
</comment>
<evidence type="ECO:0000259" key="5">
    <source>
        <dbReference type="PROSITE" id="PS50305"/>
    </source>
</evidence>
<sequence length="231" mass="25726">MPNIVILTGAGISAESGLKTFRDNDGLWENHRLEDVATPEAFARDPALVYRFYNQRRVQLLNQDVRPNAAHIAIAKLQQRIGNKLTLVTQNVDNLHELAGTEDVVHMHGELLSARCLKSGKRFVTHDSFDSNARCECCEEPAGIRPDIVWFGEQPMYMDYIYNKLATADWFLAIGTSGNVYPAAGFVEVAKMAGAKTAELNLDPGANDYMFDYQQQGLATAVVPKFLSQFK</sequence>
<evidence type="ECO:0000256" key="1">
    <source>
        <dbReference type="ARBA" id="ARBA00022679"/>
    </source>
</evidence>
<evidence type="ECO:0000313" key="6">
    <source>
        <dbReference type="EMBL" id="MDM7860819.1"/>
    </source>
</evidence>
<dbReference type="Proteomes" id="UP001234343">
    <property type="component" value="Unassembled WGS sequence"/>
</dbReference>
<dbReference type="InterPro" id="IPR027546">
    <property type="entry name" value="Sirtuin_class_III"/>
</dbReference>
<comment type="function">
    <text evidence="3">NAD-dependent lysine deacetylase and desuccinylase that specifically removes acetyl and succinyl groups on target proteins. Modulates the activities of several proteins which are inactive in their acylated form.</text>
</comment>
<dbReference type="EMBL" id="JAUCBP010000007">
    <property type="protein sequence ID" value="MDM7860819.1"/>
    <property type="molecule type" value="Genomic_DNA"/>
</dbReference>
<comment type="catalytic activity">
    <reaction evidence="3">
        <text>N(6)-acetyl-L-lysyl-[protein] + NAD(+) + H2O = 2''-O-acetyl-ADP-D-ribose + nicotinamide + L-lysyl-[protein]</text>
        <dbReference type="Rhea" id="RHEA:43636"/>
        <dbReference type="Rhea" id="RHEA-COMP:9752"/>
        <dbReference type="Rhea" id="RHEA-COMP:10731"/>
        <dbReference type="ChEBI" id="CHEBI:15377"/>
        <dbReference type="ChEBI" id="CHEBI:17154"/>
        <dbReference type="ChEBI" id="CHEBI:29969"/>
        <dbReference type="ChEBI" id="CHEBI:57540"/>
        <dbReference type="ChEBI" id="CHEBI:61930"/>
        <dbReference type="ChEBI" id="CHEBI:83767"/>
        <dbReference type="EC" id="2.3.1.286"/>
    </reaction>
</comment>
<feature type="binding site" evidence="3">
    <location>
        <begin position="90"/>
        <end position="93"/>
    </location>
    <ligand>
        <name>NAD(+)</name>
        <dbReference type="ChEBI" id="CHEBI:57540"/>
    </ligand>
</feature>
<keyword evidence="3" id="KW-0963">Cytoplasm</keyword>
<evidence type="ECO:0000256" key="4">
    <source>
        <dbReference type="PROSITE-ProRule" id="PRU00236"/>
    </source>
</evidence>
<dbReference type="InterPro" id="IPR003000">
    <property type="entry name" value="Sirtuin"/>
</dbReference>
<dbReference type="SUPFAM" id="SSF52467">
    <property type="entry name" value="DHS-like NAD/FAD-binding domain"/>
    <property type="match status" value="1"/>
</dbReference>
<feature type="binding site" evidence="3">
    <location>
        <position position="219"/>
    </location>
    <ligand>
        <name>NAD(+)</name>
        <dbReference type="ChEBI" id="CHEBI:57540"/>
    </ligand>
</feature>
<organism evidence="6 7">
    <name type="scientific">Alteromonas arenosi</name>
    <dbReference type="NCBI Taxonomy" id="3055817"/>
    <lineage>
        <taxon>Bacteria</taxon>
        <taxon>Pseudomonadati</taxon>
        <taxon>Pseudomonadota</taxon>
        <taxon>Gammaproteobacteria</taxon>
        <taxon>Alteromonadales</taxon>
        <taxon>Alteromonadaceae</taxon>
        <taxon>Alteromonas/Salinimonas group</taxon>
        <taxon>Alteromonas</taxon>
    </lineage>
</organism>
<comment type="similarity">
    <text evidence="3">Belongs to the sirtuin family. Class III subfamily.</text>
</comment>
<feature type="binding site" evidence="3">
    <location>
        <position position="53"/>
    </location>
    <ligand>
        <name>substrate</name>
    </ligand>
</feature>
<comment type="catalytic activity">
    <reaction evidence="3">
        <text>N(6)-succinyl-L-lysyl-[protein] + NAD(+) + H2O = 2''-O-succinyl-ADP-D-ribose + nicotinamide + L-lysyl-[protein]</text>
        <dbReference type="Rhea" id="RHEA:47668"/>
        <dbReference type="Rhea" id="RHEA-COMP:9752"/>
        <dbReference type="Rhea" id="RHEA-COMP:11877"/>
        <dbReference type="ChEBI" id="CHEBI:15377"/>
        <dbReference type="ChEBI" id="CHEBI:17154"/>
        <dbReference type="ChEBI" id="CHEBI:29969"/>
        <dbReference type="ChEBI" id="CHEBI:57540"/>
        <dbReference type="ChEBI" id="CHEBI:87830"/>
        <dbReference type="ChEBI" id="CHEBI:87832"/>
    </reaction>
</comment>
<dbReference type="InterPro" id="IPR026591">
    <property type="entry name" value="Sirtuin_cat_small_dom_sf"/>
</dbReference>
<feature type="binding site" evidence="3">
    <location>
        <begin position="9"/>
        <end position="28"/>
    </location>
    <ligand>
        <name>NAD(+)</name>
        <dbReference type="ChEBI" id="CHEBI:57540"/>
    </ligand>
</feature>
<gene>
    <name evidence="3 6" type="primary">cobB</name>
    <name evidence="6" type="ORF">QTP81_09450</name>
</gene>
<dbReference type="CDD" id="cd01412">
    <property type="entry name" value="SIRT5_Af1_CobB"/>
    <property type="match status" value="1"/>
</dbReference>
<dbReference type="InterPro" id="IPR026590">
    <property type="entry name" value="Ssirtuin_cat_dom"/>
</dbReference>